<keyword evidence="3" id="KW-1185">Reference proteome</keyword>
<dbReference type="EMBL" id="KQ485354">
    <property type="protein sequence ID" value="KYP32303.1"/>
    <property type="molecule type" value="Genomic_DNA"/>
</dbReference>
<feature type="region of interest" description="Disordered" evidence="1">
    <location>
        <begin position="191"/>
        <end position="212"/>
    </location>
</feature>
<name>A0A151QPR9_CAJCA</name>
<accession>A0A151QPR9</accession>
<feature type="region of interest" description="Disordered" evidence="1">
    <location>
        <begin position="1"/>
        <end position="22"/>
    </location>
</feature>
<dbReference type="Proteomes" id="UP000075243">
    <property type="component" value="Unassembled WGS sequence"/>
</dbReference>
<organism evidence="2 3">
    <name type="scientific">Cajanus cajan</name>
    <name type="common">Pigeon pea</name>
    <name type="synonym">Cajanus indicus</name>
    <dbReference type="NCBI Taxonomy" id="3821"/>
    <lineage>
        <taxon>Eukaryota</taxon>
        <taxon>Viridiplantae</taxon>
        <taxon>Streptophyta</taxon>
        <taxon>Embryophyta</taxon>
        <taxon>Tracheophyta</taxon>
        <taxon>Spermatophyta</taxon>
        <taxon>Magnoliopsida</taxon>
        <taxon>eudicotyledons</taxon>
        <taxon>Gunneridae</taxon>
        <taxon>Pentapetalae</taxon>
        <taxon>rosids</taxon>
        <taxon>fabids</taxon>
        <taxon>Fabales</taxon>
        <taxon>Fabaceae</taxon>
        <taxon>Papilionoideae</taxon>
        <taxon>50 kb inversion clade</taxon>
        <taxon>NPAAA clade</taxon>
        <taxon>indigoferoid/millettioid clade</taxon>
        <taxon>Phaseoleae</taxon>
        <taxon>Cajanus</taxon>
    </lineage>
</organism>
<dbReference type="Gramene" id="C.cajan_42488.t">
    <property type="protein sequence ID" value="C.cajan_42488.t"/>
    <property type="gene ID" value="C.cajan_42488"/>
</dbReference>
<sequence length="285" mass="32640">MASSSKRPKKLEVKGSKSPLPTGAEQLISKWFADEKTQDYYFEWYAGRRIIPPKTLKLEWFKNEGFSFPPLLAHQELGKFLELEGPYYPEFIRLFLCFASSNEGIMQSVVKGKLIKLDGPTLKEAAGLSGDESSKPQPFNFGDFEEMTTFRDCVDLNGEKKISLHASNKIEKSSLHHMGMLKQEDKWVFNGDVPPTPEPVTDEDGVPSHDEDQLPQVEIEPEREQESEPKAFSPFEQIMINKLDAVMEMSRRHESIYSGILDRFDNLDHEINRIKAQLRIPEDSE</sequence>
<dbReference type="AlphaFoldDB" id="A0A151QPR9"/>
<protein>
    <submittedName>
        <fullName evidence="2">Uncharacterized protein</fullName>
    </submittedName>
</protein>
<evidence type="ECO:0000313" key="3">
    <source>
        <dbReference type="Proteomes" id="UP000075243"/>
    </source>
</evidence>
<gene>
    <name evidence="2" type="ORF">KK1_047050</name>
</gene>
<evidence type="ECO:0000313" key="2">
    <source>
        <dbReference type="EMBL" id="KYP32303.1"/>
    </source>
</evidence>
<proteinExistence type="predicted"/>
<evidence type="ECO:0000256" key="1">
    <source>
        <dbReference type="SAM" id="MobiDB-lite"/>
    </source>
</evidence>
<reference evidence="2" key="1">
    <citation type="journal article" date="2012" name="Nat. Biotechnol.">
        <title>Draft genome sequence of pigeonpea (Cajanus cajan), an orphan legume crop of resource-poor farmers.</title>
        <authorList>
            <person name="Varshney R.K."/>
            <person name="Chen W."/>
            <person name="Li Y."/>
            <person name="Bharti A.K."/>
            <person name="Saxena R.K."/>
            <person name="Schlueter J.A."/>
            <person name="Donoghue M.T."/>
            <person name="Azam S."/>
            <person name="Fan G."/>
            <person name="Whaley A.M."/>
            <person name="Farmer A.D."/>
            <person name="Sheridan J."/>
            <person name="Iwata A."/>
            <person name="Tuteja R."/>
            <person name="Penmetsa R.V."/>
            <person name="Wu W."/>
            <person name="Upadhyaya H.D."/>
            <person name="Yang S.P."/>
            <person name="Shah T."/>
            <person name="Saxena K.B."/>
            <person name="Michael T."/>
            <person name="McCombie W.R."/>
            <person name="Yang B."/>
            <person name="Zhang G."/>
            <person name="Yang H."/>
            <person name="Wang J."/>
            <person name="Spillane C."/>
            <person name="Cook D.R."/>
            <person name="May G.D."/>
            <person name="Xu X."/>
            <person name="Jackson S.A."/>
        </authorList>
    </citation>
    <scope>NUCLEOTIDE SEQUENCE [LARGE SCALE GENOMIC DNA]</scope>
</reference>